<proteinExistence type="inferred from homology"/>
<keyword evidence="6" id="KW-0808">Transferase</keyword>
<feature type="domain" description="UBZ3-type" evidence="19">
    <location>
        <begin position="874"/>
        <end position="908"/>
    </location>
</feature>
<dbReference type="Proteomes" id="UP001107558">
    <property type="component" value="Chromosome 1"/>
</dbReference>
<feature type="compositionally biased region" description="Polar residues" evidence="17">
    <location>
        <begin position="914"/>
        <end position="932"/>
    </location>
</feature>
<evidence type="ECO:0000256" key="9">
    <source>
        <dbReference type="ARBA" id="ARBA00022763"/>
    </source>
</evidence>
<dbReference type="Pfam" id="PF18439">
    <property type="entry name" value="zf_UBZ"/>
    <property type="match status" value="1"/>
</dbReference>
<evidence type="ECO:0000256" key="10">
    <source>
        <dbReference type="ARBA" id="ARBA00022771"/>
    </source>
</evidence>
<dbReference type="AlphaFoldDB" id="A0A9J6CPB1"/>
<evidence type="ECO:0000256" key="13">
    <source>
        <dbReference type="ARBA" id="ARBA00023204"/>
    </source>
</evidence>
<accession>A0A9J6CPB1</accession>
<evidence type="ECO:0000256" key="15">
    <source>
        <dbReference type="ARBA" id="ARBA00044975"/>
    </source>
</evidence>
<dbReference type="Gene3D" id="1.10.150.20">
    <property type="entry name" value="5' to 3' exonuclease, C-terminal subdomain"/>
    <property type="match status" value="1"/>
</dbReference>
<evidence type="ECO:0000256" key="11">
    <source>
        <dbReference type="ARBA" id="ARBA00022833"/>
    </source>
</evidence>
<evidence type="ECO:0000256" key="4">
    <source>
        <dbReference type="ARBA" id="ARBA00010945"/>
    </source>
</evidence>
<evidence type="ECO:0000256" key="12">
    <source>
        <dbReference type="ARBA" id="ARBA00022842"/>
    </source>
</evidence>
<feature type="domain" description="UmuC" evidence="18">
    <location>
        <begin position="1"/>
        <end position="242"/>
    </location>
</feature>
<evidence type="ECO:0000256" key="16">
    <source>
        <dbReference type="ARBA" id="ARBA00049244"/>
    </source>
</evidence>
<sequence length="946" mass="108349">MDCFYCQVEELLDEKLRGQPIAVVQYVENAGIIAVNYKARAMGVTRHMREKEAKAVCSSLVCVKVPSKYNKADISKYKEAGKRVADVFEKFTKNLERASIDEAYLDITENVAARMLEMRQKKFSLQPHHLFNTYAVGYDNIGQFIKDVSSTVDINLESSDHETQALQSSKLRLLLGASIVSDIRKAVKEETGYECSAGIAMNKILAKLVCGMNKPNKQTLLPIDSIPKFFDTLDISKIKGMGGKIGEDVCKKLNVKKMNDLLVYQESELQKNFGARIGSFLYLIARGIDLEKVERKVMNKCIAVSKNFRGKNEICNVNSLKFWLKELSKQLKERLDLDHAENGRVAKQMTVQFTQHIENKDVSSSRVCQLNGGTVNSLSLDEIVQETFNTIERNTSKLLRIEGKCVLNNNIKNLGITVTKLEDQNAPSTNKIQNLLKNHAKKSPKVKASTSKRTRVSNVTENIENPKNDESNAYEVEKDQKIIQQYSNEDIFSEIDNQPSEFELVAGSEFFKDFIKGEKTLRHWLQQILIKLNEDIREKCSKEKVGPKNIQLLWRQLIGNDERNFAETIPLNIFTNNSIKVEFLYNVMNDSTKEFSTNEILNPISLIEIKAIDFETRHSEWNLTVEKSIYENEVVEENEETYSTENKEEEEEGKTQIEHDIVKHNIQGNSRENDIEMDLQNDIEPYLNNQETKQDNIDNDEDLKELENAYQSFSNEIDNPPLNNIEENLKTDSDQLNDTVIDIKTDDAKSMPCIKVKSAEELGVASTSYMQTYAEFQQNPIIDTLNPLEECLECGKMIRKFDMLTHIDGHIAMQISMSQREEYRAEQKRKLLNQTIVKSAKKSIDKATKSKINISSLSIEKFVKKPHQDENLEVSNEKELCLECNTLISKEDIITHQDYHFAQKLRMEQLKSTTITKKTPGTSKNKRPLTQNDNKKVKSLRAYFTE</sequence>
<comment type="catalytic activity">
    <reaction evidence="16">
        <text>DNA(n) + a 2'-deoxyribonucleoside 5'-triphosphate = DNA(n+1) + diphosphate</text>
        <dbReference type="Rhea" id="RHEA:22508"/>
        <dbReference type="Rhea" id="RHEA-COMP:17339"/>
        <dbReference type="Rhea" id="RHEA-COMP:17340"/>
        <dbReference type="ChEBI" id="CHEBI:33019"/>
        <dbReference type="ChEBI" id="CHEBI:61560"/>
        <dbReference type="ChEBI" id="CHEBI:173112"/>
        <dbReference type="EC" id="2.7.7.7"/>
    </reaction>
</comment>
<evidence type="ECO:0000256" key="17">
    <source>
        <dbReference type="SAM" id="MobiDB-lite"/>
    </source>
</evidence>
<evidence type="ECO:0000256" key="6">
    <source>
        <dbReference type="ARBA" id="ARBA00022679"/>
    </source>
</evidence>
<feature type="region of interest" description="Disordered" evidence="17">
    <location>
        <begin position="636"/>
        <end position="656"/>
    </location>
</feature>
<dbReference type="PANTHER" id="PTHR45873:SF1">
    <property type="entry name" value="DNA POLYMERASE ETA"/>
    <property type="match status" value="1"/>
</dbReference>
<dbReference type="InterPro" id="IPR043502">
    <property type="entry name" value="DNA/RNA_pol_sf"/>
</dbReference>
<comment type="cofactor">
    <cofactor evidence="2">
        <name>Mg(2+)</name>
        <dbReference type="ChEBI" id="CHEBI:18420"/>
    </cofactor>
</comment>
<dbReference type="GO" id="GO:0042276">
    <property type="term" value="P:error-prone translesion synthesis"/>
    <property type="evidence" value="ECO:0007669"/>
    <property type="project" value="TreeGrafter"/>
</dbReference>
<comment type="caution">
    <text evidence="20">The sequence shown here is derived from an EMBL/GenBank/DDBJ whole genome shotgun (WGS) entry which is preliminary data.</text>
</comment>
<dbReference type="GO" id="GO:0008270">
    <property type="term" value="F:zinc ion binding"/>
    <property type="evidence" value="ECO:0007669"/>
    <property type="project" value="UniProtKB-KW"/>
</dbReference>
<dbReference type="FunFam" id="1.10.150.20:FF:000014">
    <property type="entry name" value="Polymerase (DNA directed), eta"/>
    <property type="match status" value="1"/>
</dbReference>
<dbReference type="OrthoDB" id="5723at2759"/>
<dbReference type="InterPro" id="IPR036775">
    <property type="entry name" value="DNA_pol_Y-fam_lit_finger_sf"/>
</dbReference>
<dbReference type="GO" id="GO:0006281">
    <property type="term" value="P:DNA repair"/>
    <property type="evidence" value="ECO:0007669"/>
    <property type="project" value="UniProtKB-KW"/>
</dbReference>
<dbReference type="GO" id="GO:0009411">
    <property type="term" value="P:response to UV"/>
    <property type="evidence" value="ECO:0007669"/>
    <property type="project" value="UniProtKB-ARBA"/>
</dbReference>
<evidence type="ECO:0000313" key="20">
    <source>
        <dbReference type="EMBL" id="KAG5683821.1"/>
    </source>
</evidence>
<keyword evidence="11" id="KW-0862">Zinc</keyword>
<dbReference type="EC" id="2.7.7.7" evidence="5"/>
<dbReference type="Pfam" id="PF00817">
    <property type="entry name" value="IMS"/>
    <property type="match status" value="1"/>
</dbReference>
<keyword evidence="13" id="KW-0234">DNA repair</keyword>
<dbReference type="Gene3D" id="3.30.70.270">
    <property type="match status" value="1"/>
</dbReference>
<comment type="cofactor">
    <cofactor evidence="1">
        <name>Mn(2+)</name>
        <dbReference type="ChEBI" id="CHEBI:29035"/>
    </cofactor>
</comment>
<keyword evidence="8" id="KW-0479">Metal-binding</keyword>
<dbReference type="Pfam" id="PF11799">
    <property type="entry name" value="IMS_C"/>
    <property type="match status" value="1"/>
</dbReference>
<dbReference type="EMBL" id="JADBJN010000001">
    <property type="protein sequence ID" value="KAG5683821.1"/>
    <property type="molecule type" value="Genomic_DNA"/>
</dbReference>
<evidence type="ECO:0000256" key="1">
    <source>
        <dbReference type="ARBA" id="ARBA00001936"/>
    </source>
</evidence>
<dbReference type="Gene3D" id="3.30.1490.100">
    <property type="entry name" value="DNA polymerase, Y-family, little finger domain"/>
    <property type="match status" value="1"/>
</dbReference>
<dbReference type="InterPro" id="IPR052230">
    <property type="entry name" value="DNA_polymerase_eta"/>
</dbReference>
<reference evidence="20" key="1">
    <citation type="submission" date="2021-03" db="EMBL/GenBank/DDBJ databases">
        <title>Chromosome level genome of the anhydrobiotic midge Polypedilum vanderplanki.</title>
        <authorList>
            <person name="Yoshida Y."/>
            <person name="Kikawada T."/>
            <person name="Gusev O."/>
        </authorList>
    </citation>
    <scope>NUCLEOTIDE SEQUENCE</scope>
    <source>
        <strain evidence="20">NIAS01</strain>
        <tissue evidence="20">Whole body or cell culture</tissue>
    </source>
</reference>
<keyword evidence="7" id="KW-0548">Nucleotidyltransferase</keyword>
<dbReference type="FunFam" id="3.40.1170.60:FF:000003">
    <property type="entry name" value="DNA polymerase eta"/>
    <property type="match status" value="1"/>
</dbReference>
<dbReference type="GO" id="GO:0005634">
    <property type="term" value="C:nucleus"/>
    <property type="evidence" value="ECO:0007669"/>
    <property type="project" value="UniProtKB-SubCell"/>
</dbReference>
<evidence type="ECO:0000256" key="3">
    <source>
        <dbReference type="ARBA" id="ARBA00004123"/>
    </source>
</evidence>
<evidence type="ECO:0000256" key="5">
    <source>
        <dbReference type="ARBA" id="ARBA00012417"/>
    </source>
</evidence>
<evidence type="ECO:0000259" key="19">
    <source>
        <dbReference type="PROSITE" id="PS51907"/>
    </source>
</evidence>
<keyword evidence="9" id="KW-0227">DNA damage</keyword>
<feature type="compositionally biased region" description="Acidic residues" evidence="17">
    <location>
        <begin position="636"/>
        <end position="652"/>
    </location>
</feature>
<evidence type="ECO:0000256" key="14">
    <source>
        <dbReference type="ARBA" id="ARBA00023242"/>
    </source>
</evidence>
<dbReference type="PROSITE" id="PS50173">
    <property type="entry name" value="UMUC"/>
    <property type="match status" value="1"/>
</dbReference>
<dbReference type="GO" id="GO:0035861">
    <property type="term" value="C:site of double-strand break"/>
    <property type="evidence" value="ECO:0007669"/>
    <property type="project" value="TreeGrafter"/>
</dbReference>
<dbReference type="InterPro" id="IPR001126">
    <property type="entry name" value="UmuC"/>
</dbReference>
<dbReference type="SUPFAM" id="SSF56672">
    <property type="entry name" value="DNA/RNA polymerases"/>
    <property type="match status" value="1"/>
</dbReference>
<keyword evidence="12" id="KW-0460">Magnesium</keyword>
<protein>
    <recommendedName>
        <fullName evidence="15">DNA polymerase eta</fullName>
        <ecNumber evidence="5">2.7.7.7</ecNumber>
    </recommendedName>
</protein>
<dbReference type="PANTHER" id="PTHR45873">
    <property type="entry name" value="DNA POLYMERASE ETA"/>
    <property type="match status" value="1"/>
</dbReference>
<keyword evidence="14" id="KW-0539">Nucleus</keyword>
<comment type="subcellular location">
    <subcellularLocation>
        <location evidence="3">Nucleus</location>
    </subcellularLocation>
</comment>
<keyword evidence="10" id="KW-0863">Zinc-finger</keyword>
<feature type="region of interest" description="Disordered" evidence="17">
    <location>
        <begin position="914"/>
        <end position="935"/>
    </location>
</feature>
<name>A0A9J6CPB1_POLVA</name>
<dbReference type="InterPro" id="IPR041298">
    <property type="entry name" value="UBZ3"/>
</dbReference>
<organism evidence="20 21">
    <name type="scientific">Polypedilum vanderplanki</name>
    <name type="common">Sleeping chironomid midge</name>
    <dbReference type="NCBI Taxonomy" id="319348"/>
    <lineage>
        <taxon>Eukaryota</taxon>
        <taxon>Metazoa</taxon>
        <taxon>Ecdysozoa</taxon>
        <taxon>Arthropoda</taxon>
        <taxon>Hexapoda</taxon>
        <taxon>Insecta</taxon>
        <taxon>Pterygota</taxon>
        <taxon>Neoptera</taxon>
        <taxon>Endopterygota</taxon>
        <taxon>Diptera</taxon>
        <taxon>Nematocera</taxon>
        <taxon>Chironomoidea</taxon>
        <taxon>Chironomidae</taxon>
        <taxon>Chironominae</taxon>
        <taxon>Polypedilum</taxon>
        <taxon>Polypedilum</taxon>
    </lineage>
</organism>
<evidence type="ECO:0000313" key="21">
    <source>
        <dbReference type="Proteomes" id="UP001107558"/>
    </source>
</evidence>
<evidence type="ECO:0000259" key="18">
    <source>
        <dbReference type="PROSITE" id="PS50173"/>
    </source>
</evidence>
<dbReference type="InterPro" id="IPR017961">
    <property type="entry name" value="DNA_pol_Y-fam_little_finger"/>
</dbReference>
<gene>
    <name evidence="20" type="ORF">PVAND_013085</name>
</gene>
<dbReference type="PROSITE" id="PS51907">
    <property type="entry name" value="ZF_UBZ3"/>
    <property type="match status" value="1"/>
</dbReference>
<dbReference type="PIRSF" id="PIRSF036603">
    <property type="entry name" value="DPol_eta"/>
    <property type="match status" value="1"/>
</dbReference>
<dbReference type="InterPro" id="IPR043128">
    <property type="entry name" value="Rev_trsase/Diguanyl_cyclase"/>
</dbReference>
<dbReference type="GO" id="GO:0003684">
    <property type="term" value="F:damaged DNA binding"/>
    <property type="evidence" value="ECO:0007669"/>
    <property type="project" value="InterPro"/>
</dbReference>
<dbReference type="Pfam" id="PF21704">
    <property type="entry name" value="POLH-Rev1_HhH"/>
    <property type="match status" value="1"/>
</dbReference>
<evidence type="ECO:0000256" key="8">
    <source>
        <dbReference type="ARBA" id="ARBA00022723"/>
    </source>
</evidence>
<evidence type="ECO:0000256" key="7">
    <source>
        <dbReference type="ARBA" id="ARBA00022695"/>
    </source>
</evidence>
<dbReference type="SUPFAM" id="SSF100879">
    <property type="entry name" value="Lesion bypass DNA polymerase (Y-family), little finger domain"/>
    <property type="match status" value="1"/>
</dbReference>
<dbReference type="Gene3D" id="3.40.1170.60">
    <property type="match status" value="1"/>
</dbReference>
<keyword evidence="21" id="KW-1185">Reference proteome</keyword>
<comment type="similarity">
    <text evidence="4">Belongs to the DNA polymerase type-Y family.</text>
</comment>
<dbReference type="GO" id="GO:0005657">
    <property type="term" value="C:replication fork"/>
    <property type="evidence" value="ECO:0007669"/>
    <property type="project" value="TreeGrafter"/>
</dbReference>
<dbReference type="GO" id="GO:0003887">
    <property type="term" value="F:DNA-directed DNA polymerase activity"/>
    <property type="evidence" value="ECO:0007669"/>
    <property type="project" value="UniProtKB-EC"/>
</dbReference>
<evidence type="ECO:0000256" key="2">
    <source>
        <dbReference type="ARBA" id="ARBA00001946"/>
    </source>
</evidence>